<evidence type="ECO:0000256" key="7">
    <source>
        <dbReference type="ARBA" id="ARBA00022676"/>
    </source>
</evidence>
<evidence type="ECO:0000256" key="4">
    <source>
        <dbReference type="ARBA" id="ARBA00020585"/>
    </source>
</evidence>
<feature type="transmembrane region" description="Helical" evidence="12">
    <location>
        <begin position="427"/>
        <end position="450"/>
    </location>
</feature>
<dbReference type="SUPFAM" id="SSF53448">
    <property type="entry name" value="Nucleotide-diphospho-sugar transferases"/>
    <property type="match status" value="1"/>
</dbReference>
<keyword evidence="8 14" id="KW-0808">Transferase</keyword>
<evidence type="ECO:0000256" key="6">
    <source>
        <dbReference type="ARBA" id="ARBA00022519"/>
    </source>
</evidence>
<accession>A0A0D6JFH4</accession>
<keyword evidence="6" id="KW-0997">Cell inner membrane</keyword>
<keyword evidence="7" id="KW-0328">Glycosyltransferase</keyword>
<keyword evidence="9 12" id="KW-0812">Transmembrane</keyword>
<dbReference type="GO" id="GO:0016758">
    <property type="term" value="F:hexosyltransferase activity"/>
    <property type="evidence" value="ECO:0007669"/>
    <property type="project" value="TreeGrafter"/>
</dbReference>
<comment type="pathway">
    <text evidence="2">Glycan metabolism; osmoregulated periplasmic glucan (OPG) biosynthesis.</text>
</comment>
<evidence type="ECO:0000256" key="12">
    <source>
        <dbReference type="SAM" id="Phobius"/>
    </source>
</evidence>
<evidence type="ECO:0000313" key="14">
    <source>
        <dbReference type="EMBL" id="CPR18817.1"/>
    </source>
</evidence>
<feature type="transmembrane region" description="Helical" evidence="12">
    <location>
        <begin position="393"/>
        <end position="415"/>
    </location>
</feature>
<evidence type="ECO:0000256" key="8">
    <source>
        <dbReference type="ARBA" id="ARBA00022679"/>
    </source>
</evidence>
<dbReference type="InterPro" id="IPR001173">
    <property type="entry name" value="Glyco_trans_2-like"/>
</dbReference>
<dbReference type="KEGG" id="fil:BN1229_v1_1877"/>
<evidence type="ECO:0000313" key="15">
    <source>
        <dbReference type="Proteomes" id="UP000033187"/>
    </source>
</evidence>
<dbReference type="InterPro" id="IPR029044">
    <property type="entry name" value="Nucleotide-diphossugar_trans"/>
</dbReference>
<feature type="transmembrane region" description="Helical" evidence="12">
    <location>
        <begin position="544"/>
        <end position="563"/>
    </location>
</feature>
<evidence type="ECO:0000259" key="13">
    <source>
        <dbReference type="Pfam" id="PF13632"/>
    </source>
</evidence>
<dbReference type="OrthoDB" id="9775281at2"/>
<dbReference type="GO" id="GO:0005886">
    <property type="term" value="C:plasma membrane"/>
    <property type="evidence" value="ECO:0007669"/>
    <property type="project" value="UniProtKB-SubCell"/>
</dbReference>
<dbReference type="PANTHER" id="PTHR43867">
    <property type="entry name" value="CELLULOSE SYNTHASE CATALYTIC SUBUNIT A [UDP-FORMING]"/>
    <property type="match status" value="1"/>
</dbReference>
<organism evidence="14 15">
    <name type="scientific">Candidatus Filomicrobium marinum</name>
    <dbReference type="NCBI Taxonomy" id="1608628"/>
    <lineage>
        <taxon>Bacteria</taxon>
        <taxon>Pseudomonadati</taxon>
        <taxon>Pseudomonadota</taxon>
        <taxon>Alphaproteobacteria</taxon>
        <taxon>Hyphomicrobiales</taxon>
        <taxon>Hyphomicrobiaceae</taxon>
        <taxon>Filomicrobium</taxon>
    </lineage>
</organism>
<keyword evidence="15" id="KW-1185">Reference proteome</keyword>
<dbReference type="KEGG" id="fiy:BN1229_v1_1880"/>
<sequence>MQYTSEDVQVLRERLSARDTRSNPRWWTVPARRLSMVGLNIATLAALFAGVATVLGGDGWTLVDVLIMACVVLSAPWTVLASWNAIIGLFLTLAYRDPAKIVAPFWSDASPRAPIKSRCALLMTVRNEDPDRAFARLEAIRASLEQTGQSAAFDLFVLSDTDIPAIAEREEQLFADKRHQFAGLGNAYYRRRSARTGFKAGNVWEFVETRGSNYDLMIPLDADSLMSGSTIVRMVTTMERHPEIGILQSLVVGAPTESGFARIFQFGMRQGMRAFTLGSAWWQQDCGPFWGHNAVIRVEAFARHCDLPVLPGRAPLGGHLLSHDQVEAVLMRRGGYEVRVIPEETESWEENPVTILDYMQRDQRWCNGNMQYWRLLGMPGLATVSRFQIAQAIAMYIAPVAWMLMMTLAAVKAATETMETFDPTLAVGLYVSMFILSLMPKIVGAIQIALEPNGVARLGGPMRFAAGLLVEFLFSLLMAPVVAFRVSIFMVGLLFGARISWGGQTRDAYRLSWAEAARAMWPQTLFGAVLTAVFAHYAPQALPWAAPVLCGLLLAIPFAVLTSSPQFGTWMRRHGIARTPEEAQTTTTYVSGYAPLAG</sequence>
<proteinExistence type="inferred from homology"/>
<keyword evidence="11 12" id="KW-0472">Membrane</keyword>
<evidence type="ECO:0000256" key="3">
    <source>
        <dbReference type="ARBA" id="ARBA00009337"/>
    </source>
</evidence>
<feature type="transmembrane region" description="Helical" evidence="12">
    <location>
        <begin position="470"/>
        <end position="495"/>
    </location>
</feature>
<protein>
    <recommendedName>
        <fullName evidence="4">Glucans biosynthesis glucosyltransferase H</fullName>
    </recommendedName>
</protein>
<name>A0A0D6JFH4_9HYPH</name>
<feature type="domain" description="Glycosyltransferase 2-like" evidence="13">
    <location>
        <begin position="220"/>
        <end position="412"/>
    </location>
</feature>
<comment type="subcellular location">
    <subcellularLocation>
        <location evidence="1">Cell inner membrane</location>
        <topology evidence="1">Multi-pass membrane protein</topology>
    </subcellularLocation>
</comment>
<dbReference type="NCBIfam" id="NF003958">
    <property type="entry name" value="PRK05454.2-1"/>
    <property type="match status" value="1"/>
</dbReference>
<evidence type="ECO:0000256" key="10">
    <source>
        <dbReference type="ARBA" id="ARBA00022989"/>
    </source>
</evidence>
<evidence type="ECO:0000256" key="9">
    <source>
        <dbReference type="ARBA" id="ARBA00022692"/>
    </source>
</evidence>
<evidence type="ECO:0000256" key="1">
    <source>
        <dbReference type="ARBA" id="ARBA00004429"/>
    </source>
</evidence>
<comment type="similarity">
    <text evidence="3">Belongs to the glycosyltransferase 2 family. OpgH subfamily.</text>
</comment>
<dbReference type="NCBIfam" id="NF003962">
    <property type="entry name" value="PRK05454.2-5"/>
    <property type="match status" value="1"/>
</dbReference>
<dbReference type="Proteomes" id="UP000033187">
    <property type="component" value="Chromosome 1"/>
</dbReference>
<dbReference type="Gene3D" id="3.90.550.10">
    <property type="entry name" value="Spore Coat Polysaccharide Biosynthesis Protein SpsA, Chain A"/>
    <property type="match status" value="1"/>
</dbReference>
<reference evidence="15" key="1">
    <citation type="submission" date="2015-02" db="EMBL/GenBank/DDBJ databases">
        <authorList>
            <person name="Chooi Y.-H."/>
        </authorList>
    </citation>
    <scope>NUCLEOTIDE SEQUENCE [LARGE SCALE GENOMIC DNA]</scope>
    <source>
        <strain evidence="15">strain Y</strain>
    </source>
</reference>
<dbReference type="EMBL" id="LN829119">
    <property type="protein sequence ID" value="CPR18817.1"/>
    <property type="molecule type" value="Genomic_DNA"/>
</dbReference>
<dbReference type="RefSeq" id="WP_052743796.1">
    <property type="nucleotide sequence ID" value="NZ_LN829118.1"/>
</dbReference>
<gene>
    <name evidence="14" type="ORF">YBN1229_v1_1880</name>
</gene>
<dbReference type="AlphaFoldDB" id="A0A0D6JFH4"/>
<evidence type="ECO:0000256" key="5">
    <source>
        <dbReference type="ARBA" id="ARBA00022475"/>
    </source>
</evidence>
<dbReference type="Pfam" id="PF13632">
    <property type="entry name" value="Glyco_trans_2_3"/>
    <property type="match status" value="1"/>
</dbReference>
<keyword evidence="5" id="KW-1003">Cell membrane</keyword>
<dbReference type="PANTHER" id="PTHR43867:SF5">
    <property type="entry name" value="GLUCANS BIOSYNTHESIS GLUCOSYLTRANSFERASE H"/>
    <property type="match status" value="1"/>
</dbReference>
<evidence type="ECO:0000256" key="2">
    <source>
        <dbReference type="ARBA" id="ARBA00005001"/>
    </source>
</evidence>
<keyword evidence="10 12" id="KW-1133">Transmembrane helix</keyword>
<dbReference type="InterPro" id="IPR050321">
    <property type="entry name" value="Glycosyltr_2/OpgH_subfam"/>
</dbReference>
<feature type="transmembrane region" description="Helical" evidence="12">
    <location>
        <begin position="34"/>
        <end position="55"/>
    </location>
</feature>
<feature type="transmembrane region" description="Helical" evidence="12">
    <location>
        <begin position="62"/>
        <end position="95"/>
    </location>
</feature>
<evidence type="ECO:0000256" key="11">
    <source>
        <dbReference type="ARBA" id="ARBA00023136"/>
    </source>
</evidence>